<evidence type="ECO:0000313" key="6">
    <source>
        <dbReference type="Proteomes" id="UP000316079"/>
    </source>
</evidence>
<evidence type="ECO:0000313" key="5">
    <source>
        <dbReference type="EMBL" id="TRY81385.1"/>
    </source>
</evidence>
<dbReference type="AlphaFoldDB" id="A0A553PUN3"/>
<feature type="transmembrane region" description="Helical" evidence="4">
    <location>
        <begin position="31"/>
        <end position="57"/>
    </location>
</feature>
<dbReference type="PANTHER" id="PTHR24320:SF282">
    <property type="entry name" value="WW DOMAIN-CONTAINING OXIDOREDUCTASE"/>
    <property type="match status" value="1"/>
</dbReference>
<name>A0A553PUN3_9TELE</name>
<sequence length="406" mass="44787">MEKLMKELVVSCGFLLVLSSAEHWGGFRLRGAFTFTLSVLLSALLISNLLLLLLLLLMCVQGKARVEALPLDLASFRSVREFADAFKAKKLRSLSLSLSLSPRPGDMNRRSECLTAAEGGLGASISHDAQRSSLDLKGNPWRLTEDGFESTFQICHLGHFLLVQLLQEVLTRSAPARVVVVSSESHRFTDLLDSSGQLDLDLLSPPQSSYWSMLAYNRAKLCNLLFSSELHRRLSPLGVTCNALHPGNMMYTSLHRSWWILTLLFSLARPFTKSMVGERAFRFFNMLLDSDWLMRMNIFNAKQWSSSQTPPPAEMLLCSSPNVRGGRRVFGLKASGSDLSLDEPCRAGRPLSGERRGAFSGLTECFQLRVAELSVIPHPAAERLKGGSSAPAAPQAKLFSLSALTL</sequence>
<organism evidence="5 6">
    <name type="scientific">Danionella cerebrum</name>
    <dbReference type="NCBI Taxonomy" id="2873325"/>
    <lineage>
        <taxon>Eukaryota</taxon>
        <taxon>Metazoa</taxon>
        <taxon>Chordata</taxon>
        <taxon>Craniata</taxon>
        <taxon>Vertebrata</taxon>
        <taxon>Euteleostomi</taxon>
        <taxon>Actinopterygii</taxon>
        <taxon>Neopterygii</taxon>
        <taxon>Teleostei</taxon>
        <taxon>Ostariophysi</taxon>
        <taxon>Cypriniformes</taxon>
        <taxon>Danionidae</taxon>
        <taxon>Danioninae</taxon>
        <taxon>Danionella</taxon>
    </lineage>
</organism>
<protein>
    <recommendedName>
        <fullName evidence="7">WW domain-containing oxidoreductase</fullName>
    </recommendedName>
</protein>
<dbReference type="EMBL" id="SRMA01026635">
    <property type="protein sequence ID" value="TRY81385.1"/>
    <property type="molecule type" value="Genomic_DNA"/>
</dbReference>
<dbReference type="GO" id="GO:0016491">
    <property type="term" value="F:oxidoreductase activity"/>
    <property type="evidence" value="ECO:0007669"/>
    <property type="project" value="UniProtKB-KW"/>
</dbReference>
<keyword evidence="3" id="KW-0560">Oxidoreductase</keyword>
<dbReference type="OrthoDB" id="9989144at2759"/>
<evidence type="ECO:0000256" key="3">
    <source>
        <dbReference type="ARBA" id="ARBA00023002"/>
    </source>
</evidence>
<reference evidence="5 6" key="1">
    <citation type="journal article" date="2019" name="Sci. Data">
        <title>Hybrid genome assembly and annotation of Danionella translucida.</title>
        <authorList>
            <person name="Kadobianskyi M."/>
            <person name="Schulze L."/>
            <person name="Schuelke M."/>
            <person name="Judkewitz B."/>
        </authorList>
    </citation>
    <scope>NUCLEOTIDE SEQUENCE [LARGE SCALE GENOMIC DNA]</scope>
    <source>
        <strain evidence="5 6">Bolton</strain>
    </source>
</reference>
<keyword evidence="4" id="KW-0812">Transmembrane</keyword>
<dbReference type="Gene3D" id="3.40.50.720">
    <property type="entry name" value="NAD(P)-binding Rossmann-like Domain"/>
    <property type="match status" value="1"/>
</dbReference>
<comment type="caution">
    <text evidence="5">The sequence shown here is derived from an EMBL/GenBank/DDBJ whole genome shotgun (WGS) entry which is preliminary data.</text>
</comment>
<gene>
    <name evidence="5" type="ORF">DNTS_000634</name>
</gene>
<evidence type="ECO:0000256" key="1">
    <source>
        <dbReference type="ARBA" id="ARBA00006484"/>
    </source>
</evidence>
<dbReference type="STRING" id="623744.A0A553PUN3"/>
<evidence type="ECO:0000256" key="2">
    <source>
        <dbReference type="ARBA" id="ARBA00022857"/>
    </source>
</evidence>
<comment type="similarity">
    <text evidence="1">Belongs to the short-chain dehydrogenases/reductases (SDR) family.</text>
</comment>
<evidence type="ECO:0008006" key="7">
    <source>
        <dbReference type="Google" id="ProtNLM"/>
    </source>
</evidence>
<dbReference type="Proteomes" id="UP000316079">
    <property type="component" value="Unassembled WGS sequence"/>
</dbReference>
<keyword evidence="2" id="KW-0521">NADP</keyword>
<keyword evidence="4" id="KW-0472">Membrane</keyword>
<dbReference type="PANTHER" id="PTHR24320">
    <property type="entry name" value="RETINOL DEHYDROGENASE"/>
    <property type="match status" value="1"/>
</dbReference>
<proteinExistence type="inferred from homology"/>
<keyword evidence="4" id="KW-1133">Transmembrane helix</keyword>
<keyword evidence="6" id="KW-1185">Reference proteome</keyword>
<accession>A0A553PUN3</accession>
<evidence type="ECO:0000256" key="4">
    <source>
        <dbReference type="SAM" id="Phobius"/>
    </source>
</evidence>
<dbReference type="InterPro" id="IPR036291">
    <property type="entry name" value="NAD(P)-bd_dom_sf"/>
</dbReference>
<dbReference type="SUPFAM" id="SSF51735">
    <property type="entry name" value="NAD(P)-binding Rossmann-fold domains"/>
    <property type="match status" value="1"/>
</dbReference>